<dbReference type="AlphaFoldDB" id="J7S5P3"/>
<dbReference type="GO" id="GO:0004843">
    <property type="term" value="F:cysteine-type deubiquitinase activity"/>
    <property type="evidence" value="ECO:0007669"/>
    <property type="project" value="UniProtKB-UniRule"/>
</dbReference>
<evidence type="ECO:0000313" key="11">
    <source>
        <dbReference type="EMBL" id="CCK69944.1"/>
    </source>
</evidence>
<feature type="compositionally biased region" description="Polar residues" evidence="8">
    <location>
        <begin position="437"/>
        <end position="454"/>
    </location>
</feature>
<dbReference type="PROSITE" id="PS00972">
    <property type="entry name" value="USP_1"/>
    <property type="match status" value="1"/>
</dbReference>
<feature type="compositionally biased region" description="Low complexity" evidence="8">
    <location>
        <begin position="410"/>
        <end position="421"/>
    </location>
</feature>
<dbReference type="PANTHER" id="PTHR21646">
    <property type="entry name" value="UBIQUITIN CARBOXYL-TERMINAL HYDROLASE"/>
    <property type="match status" value="1"/>
</dbReference>
<comment type="catalytic activity">
    <reaction evidence="1 7">
        <text>Thiol-dependent hydrolysis of ester, thioester, amide, peptide and isopeptide bonds formed by the C-terminal Gly of ubiquitin (a 76-residue protein attached to proteins as an intracellular targeting signal).</text>
        <dbReference type="EC" id="3.4.19.12"/>
    </reaction>
</comment>
<dbReference type="GO" id="GO:0010995">
    <property type="term" value="P:free ubiquitin chain depolymerization"/>
    <property type="evidence" value="ECO:0007669"/>
    <property type="project" value="EnsemblFungi"/>
</dbReference>
<name>J7S5P3_HUIN7</name>
<evidence type="ECO:0000259" key="9">
    <source>
        <dbReference type="PROSITE" id="PS50206"/>
    </source>
</evidence>
<dbReference type="EMBL" id="HE978317">
    <property type="protein sequence ID" value="CCK69944.1"/>
    <property type="molecule type" value="Genomic_DNA"/>
</dbReference>
<evidence type="ECO:0000256" key="8">
    <source>
        <dbReference type="SAM" id="MobiDB-lite"/>
    </source>
</evidence>
<keyword evidence="5 7" id="KW-0378">Hydrolase</keyword>
<dbReference type="HOGENOM" id="CLU_005922_1_0_1"/>
<dbReference type="SUPFAM" id="SSF52821">
    <property type="entry name" value="Rhodanese/Cell cycle control phosphatase"/>
    <property type="match status" value="1"/>
</dbReference>
<dbReference type="SUPFAM" id="SSF54001">
    <property type="entry name" value="Cysteine proteinases"/>
    <property type="match status" value="1"/>
</dbReference>
<reference evidence="12" key="2">
    <citation type="submission" date="2012-08" db="EMBL/GenBank/DDBJ databases">
        <title>Genome sequence of Kazachstania naganishii.</title>
        <authorList>
            <person name="Gordon J.L."/>
            <person name="Armisen D."/>
            <person name="Proux-Wera E."/>
            <person name="OhEigeartaigh S.S."/>
            <person name="Byrne K.P."/>
            <person name="Wolfe K.H."/>
        </authorList>
    </citation>
    <scope>NUCLEOTIDE SEQUENCE [LARGE SCALE GENOMIC DNA]</scope>
    <source>
        <strain evidence="12">ATCC MYA-139 / BCRC 22969 / CBS 8797 / CCRC 22969 / KCTC 17520 / NBRC 10181 / NCYC 3082</strain>
    </source>
</reference>
<dbReference type="Proteomes" id="UP000006310">
    <property type="component" value="Chromosome 4"/>
</dbReference>
<proteinExistence type="inferred from homology"/>
<dbReference type="InterPro" id="IPR028889">
    <property type="entry name" value="USP"/>
</dbReference>
<dbReference type="Gene3D" id="3.90.70.10">
    <property type="entry name" value="Cysteine proteinases"/>
    <property type="match status" value="1"/>
</dbReference>
<feature type="compositionally biased region" description="Polar residues" evidence="8">
    <location>
        <begin position="464"/>
        <end position="486"/>
    </location>
</feature>
<dbReference type="GO" id="GO:0016579">
    <property type="term" value="P:protein deubiquitination"/>
    <property type="evidence" value="ECO:0007669"/>
    <property type="project" value="InterPro"/>
</dbReference>
<dbReference type="GO" id="GO:1904669">
    <property type="term" value="P:ATP export"/>
    <property type="evidence" value="ECO:0007669"/>
    <property type="project" value="EnsemblFungi"/>
</dbReference>
<dbReference type="GO" id="GO:0043162">
    <property type="term" value="P:ubiquitin-dependent protein catabolic process via the multivesicular body sorting pathway"/>
    <property type="evidence" value="ECO:0007669"/>
    <property type="project" value="EnsemblFungi"/>
</dbReference>
<evidence type="ECO:0000256" key="2">
    <source>
        <dbReference type="ARBA" id="ARBA00009085"/>
    </source>
</evidence>
<dbReference type="KEGG" id="kng:KNAG_0D01930"/>
<feature type="domain" description="USP" evidence="10">
    <location>
        <begin position="620"/>
        <end position="981"/>
    </location>
</feature>
<dbReference type="InterPro" id="IPR001763">
    <property type="entry name" value="Rhodanese-like_dom"/>
</dbReference>
<dbReference type="eggNOG" id="KOG1868">
    <property type="taxonomic scope" value="Eukaryota"/>
</dbReference>
<dbReference type="Gene3D" id="3.40.250.10">
    <property type="entry name" value="Rhodanese-like domain"/>
    <property type="match status" value="1"/>
</dbReference>
<dbReference type="GO" id="GO:0010008">
    <property type="term" value="C:endosome membrane"/>
    <property type="evidence" value="ECO:0007669"/>
    <property type="project" value="GOC"/>
</dbReference>
<dbReference type="RefSeq" id="XP_022464190.1">
    <property type="nucleotide sequence ID" value="XM_022607612.1"/>
</dbReference>
<evidence type="ECO:0000256" key="1">
    <source>
        <dbReference type="ARBA" id="ARBA00000707"/>
    </source>
</evidence>
<dbReference type="STRING" id="1071383.J7S5P3"/>
<dbReference type="GO" id="GO:0006275">
    <property type="term" value="P:regulation of DNA replication"/>
    <property type="evidence" value="ECO:0007669"/>
    <property type="project" value="EnsemblFungi"/>
</dbReference>
<protein>
    <recommendedName>
        <fullName evidence="7">Ubiquitin carboxyl-terminal hydrolase</fullName>
        <ecNumber evidence="7">3.4.19.12</ecNumber>
    </recommendedName>
</protein>
<feature type="compositionally biased region" description="Low complexity" evidence="8">
    <location>
        <begin position="531"/>
        <end position="543"/>
    </location>
</feature>
<evidence type="ECO:0000256" key="3">
    <source>
        <dbReference type="ARBA" id="ARBA00022670"/>
    </source>
</evidence>
<dbReference type="InterPro" id="IPR036873">
    <property type="entry name" value="Rhodanese-like_dom_sf"/>
</dbReference>
<dbReference type="GO" id="GO:0006897">
    <property type="term" value="P:endocytosis"/>
    <property type="evidence" value="ECO:0007669"/>
    <property type="project" value="EnsemblFungi"/>
</dbReference>
<dbReference type="SMART" id="SM00450">
    <property type="entry name" value="RHOD"/>
    <property type="match status" value="1"/>
</dbReference>
<dbReference type="PANTHER" id="PTHR21646:SF95">
    <property type="entry name" value="UBIQUITIN CARBOXYL-TERMINAL HYDROLASE 4-RELATED"/>
    <property type="match status" value="1"/>
</dbReference>
<dbReference type="Pfam" id="PF00443">
    <property type="entry name" value="UCH"/>
    <property type="match status" value="1"/>
</dbReference>
<dbReference type="InterPro" id="IPR038765">
    <property type="entry name" value="Papain-like_cys_pep_sf"/>
</dbReference>
<dbReference type="Pfam" id="PF00581">
    <property type="entry name" value="Rhodanese"/>
    <property type="match status" value="1"/>
</dbReference>
<feature type="domain" description="Rhodanese" evidence="9">
    <location>
        <begin position="190"/>
        <end position="315"/>
    </location>
</feature>
<keyword evidence="6 7" id="KW-0788">Thiol protease</keyword>
<organism evidence="11 12">
    <name type="scientific">Huiozyma naganishii (strain ATCC MYA-139 / BCRC 22969 / CBS 8797 / KCTC 17520 / NBRC 10181 / NCYC 3082 / Yp74L-3)</name>
    <name type="common">Yeast</name>
    <name type="synonym">Kazachstania naganishii</name>
    <dbReference type="NCBI Taxonomy" id="1071383"/>
    <lineage>
        <taxon>Eukaryota</taxon>
        <taxon>Fungi</taxon>
        <taxon>Dikarya</taxon>
        <taxon>Ascomycota</taxon>
        <taxon>Saccharomycotina</taxon>
        <taxon>Saccharomycetes</taxon>
        <taxon>Saccharomycetales</taxon>
        <taxon>Saccharomycetaceae</taxon>
        <taxon>Huiozyma</taxon>
    </lineage>
</organism>
<evidence type="ECO:0000256" key="5">
    <source>
        <dbReference type="ARBA" id="ARBA00022801"/>
    </source>
</evidence>
<dbReference type="CDD" id="cd02674">
    <property type="entry name" value="Peptidase_C19R"/>
    <property type="match status" value="1"/>
</dbReference>
<evidence type="ECO:0000259" key="10">
    <source>
        <dbReference type="PROSITE" id="PS50235"/>
    </source>
</evidence>
<dbReference type="PROSITE" id="PS50206">
    <property type="entry name" value="RHODANESE_3"/>
    <property type="match status" value="1"/>
</dbReference>
<dbReference type="PROSITE" id="PS50235">
    <property type="entry name" value="USP_3"/>
    <property type="match status" value="1"/>
</dbReference>
<dbReference type="GO" id="GO:0000502">
    <property type="term" value="C:proteasome complex"/>
    <property type="evidence" value="ECO:0007669"/>
    <property type="project" value="EnsemblFungi"/>
</dbReference>
<keyword evidence="3 7" id="KW-0645">Protease</keyword>
<dbReference type="OMA" id="SIEWERY"/>
<feature type="region of interest" description="Disordered" evidence="8">
    <location>
        <begin position="410"/>
        <end position="546"/>
    </location>
</feature>
<feature type="compositionally biased region" description="Polar residues" evidence="8">
    <location>
        <begin position="503"/>
        <end position="530"/>
    </location>
</feature>
<evidence type="ECO:0000256" key="6">
    <source>
        <dbReference type="ARBA" id="ARBA00022807"/>
    </source>
</evidence>
<evidence type="ECO:0000256" key="4">
    <source>
        <dbReference type="ARBA" id="ARBA00022786"/>
    </source>
</evidence>
<accession>J7S5P3</accession>
<dbReference type="OrthoDB" id="292964at2759"/>
<dbReference type="InterPro" id="IPR001394">
    <property type="entry name" value="Peptidase_C19_UCH"/>
</dbReference>
<dbReference type="FunFam" id="3.90.70.10:FF:000115">
    <property type="entry name" value="DOA4p Ubiquitin hydrolase"/>
    <property type="match status" value="1"/>
</dbReference>
<dbReference type="EC" id="3.4.19.12" evidence="7"/>
<dbReference type="PROSITE" id="PS00973">
    <property type="entry name" value="USP_2"/>
    <property type="match status" value="1"/>
</dbReference>
<gene>
    <name evidence="11" type="primary">KNAG0D01930</name>
    <name evidence="11" type="ordered locus">KNAG_0D01930</name>
</gene>
<dbReference type="InterPro" id="IPR018200">
    <property type="entry name" value="USP_CS"/>
</dbReference>
<dbReference type="InterPro" id="IPR050185">
    <property type="entry name" value="Ub_carboxyl-term_hydrolase"/>
</dbReference>
<comment type="similarity">
    <text evidence="2 7">Belongs to the peptidase C19 family.</text>
</comment>
<reference evidence="11 12" key="1">
    <citation type="journal article" date="2011" name="Proc. Natl. Acad. Sci. U.S.A.">
        <title>Evolutionary erosion of yeast sex chromosomes by mating-type switching accidents.</title>
        <authorList>
            <person name="Gordon J.L."/>
            <person name="Armisen D."/>
            <person name="Proux-Wera E."/>
            <person name="Oheigeartaigh S.S."/>
            <person name="Byrne K.P."/>
            <person name="Wolfe K.H."/>
        </authorList>
    </citation>
    <scope>NUCLEOTIDE SEQUENCE [LARGE SCALE GENOMIC DNA]</scope>
    <source>
        <strain evidence="12">ATCC MYA-139 / BCRC 22969 / CBS 8797 / CCRC 22969 / KCTC 17520 / NBRC 10181 / NCYC 3082</strain>
    </source>
</reference>
<keyword evidence="4 7" id="KW-0833">Ubl conjugation pathway</keyword>
<keyword evidence="12" id="KW-1185">Reference proteome</keyword>
<sequence length="986" mass="110561">MVSLSDASASGGDSTSQRQYCSSLARLSEIAGKFILENEERSPQDSQNLKLVLQQCIDTLSNYKDQGKRLKNLHLNGQRADAQVFELYESAYIYYKIMHLLVLSRIPNFIQFQTLKAKNGLSKNEKELLDIYNTLVKTLLHDENITPIKMFIKAHSRPDTSVQRDKGTPLPATGSPIFLDQLDEILRDHDSSQVLFIDVRTRLDFNKGHFKVPNIICIEPVSFKSSYSDHDLEKKSMITSTNDEIVLFHRRQEFAFIVLYSNDTDKKSGIVYKERKTLLANLLLNHSFEKPLSNRLYVLENGFDSWTKQGRELVRLDADPVANGKLEQNGTTEDSAIYTNGNTSRLSLQHLPKMSPSIGVKMDQSMKDMMSSTAPAAINTPHLLRQQSPNDLNNGSTLLRRTASLKKIFPSFMNSSPSSNSREGSARPSSPKLYIEPTQNSQLYSNSTPVTSSLPKMGIHRTSSRSNYTQYPETPLLQNDRASSLSPGDMSITPINTRCKPSFTKSSSPQTYEITNGKSGTTSTPLSNTIQSSSPSQATGSSQVQYPQISHPIDEKLNPLMGSKVPNSPQLPPLPSKSVSTNKIVTASSKSHLPNNSILTSTGNHVAESTGPQFDLDFMVGLENMGNSCYLNCIIQCLLGNNELIKIFLDNSFEKYVNLNSKLGSKGVLARYFSRLIHTMYNNARTIKHGGKHAPVKPAQFKMACGSVNSAFKGGSQQDCQEFCQFLLDGLHEDLNQCGGNKRLAELTEEAENLREKLSLRIASSIEWERFLTTDFSVIGDLFQGQYASRLQCKTCGKTSTTYQPFSVLSIPVPSKHISKCSIIDCFDEFTKVENLEVDEQWSCPRCKSKQPSTKKLTITRLPRNLIIHLKRFDNRLNKNNILVQYPFTLDLTTFWANDFDGKLPLNVSELPTRGQKPPFNYKLYGVACHFGSLYGGHYTAYVDKGIKNGWYYFDDTSCRPIKNSMEPITSSAYVLFYKRIYGASY</sequence>
<evidence type="ECO:0000313" key="12">
    <source>
        <dbReference type="Proteomes" id="UP000006310"/>
    </source>
</evidence>
<dbReference type="GO" id="GO:0070676">
    <property type="term" value="P:intralumenal vesicle formation"/>
    <property type="evidence" value="ECO:0007669"/>
    <property type="project" value="EnsemblFungi"/>
</dbReference>
<dbReference type="GeneID" id="34525633"/>
<evidence type="ECO:0000256" key="7">
    <source>
        <dbReference type="RuleBase" id="RU366025"/>
    </source>
</evidence>